<dbReference type="Proteomes" id="UP001356170">
    <property type="component" value="Unassembled WGS sequence"/>
</dbReference>
<evidence type="ECO:0000259" key="1">
    <source>
        <dbReference type="Pfam" id="PF12708"/>
    </source>
</evidence>
<comment type="caution">
    <text evidence="2">The sequence shown here is derived from an EMBL/GenBank/DDBJ whole genome shotgun (WGS) entry which is preliminary data.</text>
</comment>
<accession>A0ABU7V0T4</accession>
<feature type="domain" description="Rhamnogalacturonase A/B/Epimerase-like pectate lyase" evidence="1">
    <location>
        <begin position="131"/>
        <end position="343"/>
    </location>
</feature>
<dbReference type="InterPro" id="IPR006626">
    <property type="entry name" value="PbH1"/>
</dbReference>
<dbReference type="GO" id="GO:0016787">
    <property type="term" value="F:hydrolase activity"/>
    <property type="evidence" value="ECO:0007669"/>
    <property type="project" value="UniProtKB-KW"/>
</dbReference>
<gene>
    <name evidence="2" type="ORF">V3390_09155</name>
</gene>
<dbReference type="EMBL" id="JAZHBO010000002">
    <property type="protein sequence ID" value="MEF2156387.1"/>
    <property type="molecule type" value="Genomic_DNA"/>
</dbReference>
<evidence type="ECO:0000313" key="3">
    <source>
        <dbReference type="Proteomes" id="UP001356170"/>
    </source>
</evidence>
<protein>
    <submittedName>
        <fullName evidence="2">Glycosyl hydrolase family 28-related protein</fullName>
    </submittedName>
</protein>
<dbReference type="InterPro" id="IPR024535">
    <property type="entry name" value="RHGA/B-epi-like_pectate_lyase"/>
</dbReference>
<dbReference type="InterPro" id="IPR011050">
    <property type="entry name" value="Pectin_lyase_fold/virulence"/>
</dbReference>
<dbReference type="Gene3D" id="2.160.20.10">
    <property type="entry name" value="Single-stranded right-handed beta-helix, Pectin lyase-like"/>
    <property type="match status" value="1"/>
</dbReference>
<dbReference type="SMART" id="SM00710">
    <property type="entry name" value="PbH1"/>
    <property type="match status" value="6"/>
</dbReference>
<dbReference type="Pfam" id="PF12708">
    <property type="entry name" value="Pect-lyase_RHGA_epim"/>
    <property type="match status" value="1"/>
</dbReference>
<proteinExistence type="predicted"/>
<reference evidence="2 3" key="1">
    <citation type="submission" date="2024-01" db="EMBL/GenBank/DDBJ databases">
        <title>Novel species of the genus Luteimonas isolated from rivers.</title>
        <authorList>
            <person name="Lu H."/>
        </authorList>
    </citation>
    <scope>NUCLEOTIDE SEQUENCE [LARGE SCALE GENOMIC DNA]</scope>
    <source>
        <strain evidence="2 3">FXH3W</strain>
    </source>
</reference>
<keyword evidence="3" id="KW-1185">Reference proteome</keyword>
<dbReference type="RefSeq" id="WP_331704177.1">
    <property type="nucleotide sequence ID" value="NZ_JAZHBO010000002.1"/>
</dbReference>
<name>A0ABU7V0T4_9GAMM</name>
<dbReference type="InterPro" id="IPR012334">
    <property type="entry name" value="Pectin_lyas_fold"/>
</dbReference>
<keyword evidence="2" id="KW-0378">Hydrolase</keyword>
<organism evidence="2 3">
    <name type="scientific">Aquilutibacter rugosus</name>
    <dbReference type="NCBI Taxonomy" id="3115820"/>
    <lineage>
        <taxon>Bacteria</taxon>
        <taxon>Pseudomonadati</taxon>
        <taxon>Pseudomonadota</taxon>
        <taxon>Gammaproteobacteria</taxon>
        <taxon>Lysobacterales</taxon>
        <taxon>Lysobacteraceae</taxon>
        <taxon>Aquilutibacter</taxon>
    </lineage>
</organism>
<sequence>MADLAPSPKQQFFNNSGVPLAGGKLYTYAAGTTTPQATYSNRAASSPNPNPIVLNSRGEAVLFLDPALVYDFKLESADGALVYTQPDVAASNGLADLASTDAGKGAEMVGFKQAGAGAVGRDLLDKARETISVKDFGAKGDGITDDTAAIQAAVNYVQSLTPGSSNGARLFIPNGDYRIRDSILVTAPIEIQGAGAQATKIAIDMGSTFDVTSAGVIFRDLFIPGGYAWPSNGIKLTNGNGVIIERCTFQNNVTGIDMTLSYAVEVISCVFDVCYSYGIYSSTSCHNLMVERCGFFTCGVMNGGHAINISAASDNIGIKDNDFEYCNVNIQLHSCNSVEITGNYFEYHDDACFFFGGTCTGIIIEANWIALGHATNGGFTATIANIKGGRFRHNTIYNQAVVFDSATLEGFTVGLNQKTGTGTLGGQPWITPTYLNSWGQQTSYTAVGYMKDENGWVHLRGMLLGGAVPDALFTLPAPYRPPTIAVFAAESSNGASRIEVHPDGNVLPVVAAGNNPSLDGIRFYVGN</sequence>
<evidence type="ECO:0000313" key="2">
    <source>
        <dbReference type="EMBL" id="MEF2156387.1"/>
    </source>
</evidence>
<dbReference type="SUPFAM" id="SSF51126">
    <property type="entry name" value="Pectin lyase-like"/>
    <property type="match status" value="1"/>
</dbReference>